<gene>
    <name evidence="1" type="ORF">BDN72DRAFT_955841</name>
</gene>
<reference evidence="1 2" key="1">
    <citation type="journal article" date="2019" name="Nat. Ecol. Evol.">
        <title>Megaphylogeny resolves global patterns of mushroom evolution.</title>
        <authorList>
            <person name="Varga T."/>
            <person name="Krizsan K."/>
            <person name="Foldi C."/>
            <person name="Dima B."/>
            <person name="Sanchez-Garcia M."/>
            <person name="Sanchez-Ramirez S."/>
            <person name="Szollosi G.J."/>
            <person name="Szarkandi J.G."/>
            <person name="Papp V."/>
            <person name="Albert L."/>
            <person name="Andreopoulos W."/>
            <person name="Angelini C."/>
            <person name="Antonin V."/>
            <person name="Barry K.W."/>
            <person name="Bougher N.L."/>
            <person name="Buchanan P."/>
            <person name="Buyck B."/>
            <person name="Bense V."/>
            <person name="Catcheside P."/>
            <person name="Chovatia M."/>
            <person name="Cooper J."/>
            <person name="Damon W."/>
            <person name="Desjardin D."/>
            <person name="Finy P."/>
            <person name="Geml J."/>
            <person name="Haridas S."/>
            <person name="Hughes K."/>
            <person name="Justo A."/>
            <person name="Karasinski D."/>
            <person name="Kautmanova I."/>
            <person name="Kiss B."/>
            <person name="Kocsube S."/>
            <person name="Kotiranta H."/>
            <person name="LaButti K.M."/>
            <person name="Lechner B.E."/>
            <person name="Liimatainen K."/>
            <person name="Lipzen A."/>
            <person name="Lukacs Z."/>
            <person name="Mihaltcheva S."/>
            <person name="Morgado L.N."/>
            <person name="Niskanen T."/>
            <person name="Noordeloos M.E."/>
            <person name="Ohm R.A."/>
            <person name="Ortiz-Santana B."/>
            <person name="Ovrebo C."/>
            <person name="Racz N."/>
            <person name="Riley R."/>
            <person name="Savchenko A."/>
            <person name="Shiryaev A."/>
            <person name="Soop K."/>
            <person name="Spirin V."/>
            <person name="Szebenyi C."/>
            <person name="Tomsovsky M."/>
            <person name="Tulloss R.E."/>
            <person name="Uehling J."/>
            <person name="Grigoriev I.V."/>
            <person name="Vagvolgyi C."/>
            <person name="Papp T."/>
            <person name="Martin F.M."/>
            <person name="Miettinen O."/>
            <person name="Hibbett D.S."/>
            <person name="Nagy L.G."/>
        </authorList>
    </citation>
    <scope>NUCLEOTIDE SEQUENCE [LARGE SCALE GENOMIC DNA]</scope>
    <source>
        <strain evidence="1 2">NL-1719</strain>
    </source>
</reference>
<organism evidence="1 2">
    <name type="scientific">Pluteus cervinus</name>
    <dbReference type="NCBI Taxonomy" id="181527"/>
    <lineage>
        <taxon>Eukaryota</taxon>
        <taxon>Fungi</taxon>
        <taxon>Dikarya</taxon>
        <taxon>Basidiomycota</taxon>
        <taxon>Agaricomycotina</taxon>
        <taxon>Agaricomycetes</taxon>
        <taxon>Agaricomycetidae</taxon>
        <taxon>Agaricales</taxon>
        <taxon>Pluteineae</taxon>
        <taxon>Pluteaceae</taxon>
        <taxon>Pluteus</taxon>
    </lineage>
</organism>
<evidence type="ECO:0000313" key="1">
    <source>
        <dbReference type="EMBL" id="TFK74202.1"/>
    </source>
</evidence>
<keyword evidence="2" id="KW-1185">Reference proteome</keyword>
<dbReference type="Proteomes" id="UP000308600">
    <property type="component" value="Unassembled WGS sequence"/>
</dbReference>
<dbReference type="EMBL" id="ML208269">
    <property type="protein sequence ID" value="TFK74202.1"/>
    <property type="molecule type" value="Genomic_DNA"/>
</dbReference>
<sequence length="291" mass="32638">MEDATAPRLPPEIECMIFQIAARSTEPFALERINLLLVSKRTQHWIEPIIYQIFMYHGNNPQSNPLKQAPPPVPPSKFHFIRHLFLAGVEDNQETFIRSMLLECCNITALSLWAGQGANFVLNFILDGNLPSLKRLTINLHGVPKESLQRGLNSVTHLQLINLPPPGLCSFLTRCPNLTHLGFLSIVDISPSTVTSILSSSLRPRLKVLNITSFQPGDAVDTAKRERVDKYKELRVDDARVVCLRQPVKTYAVESLNAARGLGTGIWEFAEGIIQERTRKKVAKDAEEVQL</sequence>
<accession>A0ACD3B948</accession>
<proteinExistence type="predicted"/>
<name>A0ACD3B948_9AGAR</name>
<evidence type="ECO:0000313" key="2">
    <source>
        <dbReference type="Proteomes" id="UP000308600"/>
    </source>
</evidence>
<protein>
    <submittedName>
        <fullName evidence="1">Uncharacterized protein</fullName>
    </submittedName>
</protein>